<dbReference type="Gene3D" id="3.40.50.1820">
    <property type="entry name" value="alpha/beta hydrolase"/>
    <property type="match status" value="1"/>
</dbReference>
<dbReference type="GO" id="GO:0016787">
    <property type="term" value="F:hydrolase activity"/>
    <property type="evidence" value="ECO:0007669"/>
    <property type="project" value="UniProtKB-KW"/>
</dbReference>
<dbReference type="InterPro" id="IPR000073">
    <property type="entry name" value="AB_hydrolase_1"/>
</dbReference>
<protein>
    <submittedName>
        <fullName evidence="2">Alpha/beta hydrolase</fullName>
    </submittedName>
</protein>
<dbReference type="Proteomes" id="UP001155587">
    <property type="component" value="Unassembled WGS sequence"/>
</dbReference>
<dbReference type="AlphaFoldDB" id="A0A9X3CQX8"/>
<name>A0A9X3CQX8_9VIBR</name>
<dbReference type="InterPro" id="IPR029058">
    <property type="entry name" value="AB_hydrolase_fold"/>
</dbReference>
<keyword evidence="2" id="KW-0378">Hydrolase</keyword>
<evidence type="ECO:0000313" key="3">
    <source>
        <dbReference type="Proteomes" id="UP001155587"/>
    </source>
</evidence>
<dbReference type="PANTHER" id="PTHR43194:SF2">
    <property type="entry name" value="PEROXISOMAL MEMBRANE PROTEIN LPX1"/>
    <property type="match status" value="1"/>
</dbReference>
<sequence length="289" mass="32042">MSDKIYFNTSKKFSFKKRLVNLTTRTHHKLAPNHAKNIAKKLLLTPVRSKPKNAQPDGLVVADVVTPEGVLKTYRLGQGPVWILTHGWSGTASQFFPLMAHIAQQGFTALAYDHPAHGESEGQYGHIPAFVGGLEGLLDSEDDVAGLVGHSMGTAAALECKHAKLVDKPLLLIAPVLDYVDNLFGSVARSGYSMRLFEAVVGDIEDQYRYPIQSIDPFQKLSRRQAETIIVHDEKDKFTKYDVSEKASKEMERVTLVTTQGQGHGRVMQCQEAKDSFNRLLINMPAHMS</sequence>
<comment type="caution">
    <text evidence="2">The sequence shown here is derived from an EMBL/GenBank/DDBJ whole genome shotgun (WGS) entry which is preliminary data.</text>
</comment>
<evidence type="ECO:0000313" key="2">
    <source>
        <dbReference type="EMBL" id="MCW8347469.1"/>
    </source>
</evidence>
<accession>A0A9X3CQX8</accession>
<dbReference type="EMBL" id="JAKRRY010000022">
    <property type="protein sequence ID" value="MCW8347469.1"/>
    <property type="molecule type" value="Genomic_DNA"/>
</dbReference>
<dbReference type="PANTHER" id="PTHR43194">
    <property type="entry name" value="HYDROLASE ALPHA/BETA FOLD FAMILY"/>
    <property type="match status" value="1"/>
</dbReference>
<dbReference type="RefSeq" id="WP_265675998.1">
    <property type="nucleotide sequence ID" value="NZ_JAKRRY010000022.1"/>
</dbReference>
<dbReference type="SUPFAM" id="SSF53474">
    <property type="entry name" value="alpha/beta-Hydrolases"/>
    <property type="match status" value="1"/>
</dbReference>
<proteinExistence type="predicted"/>
<gene>
    <name evidence="2" type="ORF">MD535_15825</name>
</gene>
<evidence type="ECO:0000259" key="1">
    <source>
        <dbReference type="Pfam" id="PF12697"/>
    </source>
</evidence>
<dbReference type="Pfam" id="PF12697">
    <property type="entry name" value="Abhydrolase_6"/>
    <property type="match status" value="1"/>
</dbReference>
<reference evidence="2" key="1">
    <citation type="submission" date="2022-02" db="EMBL/GenBank/DDBJ databases">
        <title>Vibrio sp. nov, a new bacterium isolated from seawater.</title>
        <authorList>
            <person name="Yuan Y."/>
        </authorList>
    </citation>
    <scope>NUCLEOTIDE SEQUENCE</scope>
    <source>
        <strain evidence="2">ZSDZ65</strain>
    </source>
</reference>
<keyword evidence="3" id="KW-1185">Reference proteome</keyword>
<dbReference type="InterPro" id="IPR050228">
    <property type="entry name" value="Carboxylesterase_BioH"/>
</dbReference>
<feature type="domain" description="AB hydrolase-1" evidence="1">
    <location>
        <begin position="83"/>
        <end position="202"/>
    </location>
</feature>
<organism evidence="2 3">
    <name type="scientific">Vibrio qingdaonensis</name>
    <dbReference type="NCBI Taxonomy" id="2829491"/>
    <lineage>
        <taxon>Bacteria</taxon>
        <taxon>Pseudomonadati</taxon>
        <taxon>Pseudomonadota</taxon>
        <taxon>Gammaproteobacteria</taxon>
        <taxon>Vibrionales</taxon>
        <taxon>Vibrionaceae</taxon>
        <taxon>Vibrio</taxon>
    </lineage>
</organism>